<proteinExistence type="predicted"/>
<protein>
    <submittedName>
        <fullName evidence="4">GCN5 family acetyltransferase</fullName>
    </submittedName>
</protein>
<dbReference type="PATRIC" id="fig|189381.12.peg.1273"/>
<dbReference type="InterPro" id="IPR045039">
    <property type="entry name" value="NSI-like"/>
</dbReference>
<dbReference type="Gene3D" id="3.40.630.30">
    <property type="match status" value="1"/>
</dbReference>
<dbReference type="OrthoDB" id="9775804at2"/>
<keyword evidence="2" id="KW-0012">Acyltransferase</keyword>
<dbReference type="STRING" id="189381.GCA_900166615_03146"/>
<evidence type="ECO:0000313" key="4">
    <source>
        <dbReference type="EMBL" id="KON92686.1"/>
    </source>
</evidence>
<gene>
    <name evidence="4" type="ORF">AF331_05675</name>
</gene>
<evidence type="ECO:0000313" key="5">
    <source>
        <dbReference type="Proteomes" id="UP000037405"/>
    </source>
</evidence>
<name>A0A0M0GTD0_9BACI</name>
<dbReference type="AlphaFoldDB" id="A0A0M0GTD0"/>
<dbReference type="Pfam" id="PF00583">
    <property type="entry name" value="Acetyltransf_1"/>
    <property type="match status" value="1"/>
</dbReference>
<evidence type="ECO:0000256" key="1">
    <source>
        <dbReference type="ARBA" id="ARBA00022679"/>
    </source>
</evidence>
<dbReference type="PANTHER" id="PTHR43626">
    <property type="entry name" value="ACYL-COA N-ACYLTRANSFERASE"/>
    <property type="match status" value="1"/>
</dbReference>
<comment type="caution">
    <text evidence="4">The sequence shown here is derived from an EMBL/GenBank/DDBJ whole genome shotgun (WGS) entry which is preliminary data.</text>
</comment>
<organism evidence="4 5">
    <name type="scientific">Rossellomorea marisflavi</name>
    <dbReference type="NCBI Taxonomy" id="189381"/>
    <lineage>
        <taxon>Bacteria</taxon>
        <taxon>Bacillati</taxon>
        <taxon>Bacillota</taxon>
        <taxon>Bacilli</taxon>
        <taxon>Bacillales</taxon>
        <taxon>Bacillaceae</taxon>
        <taxon>Rossellomorea</taxon>
    </lineage>
</organism>
<sequence length="148" mass="16754">MILPPHNGVIVTRDFDQSRLMEIQEVYHSVGWNKHSLDVILEIYRKSNVFSMVYVDGRVRGMGRALSDGVFNAAIYDVVTHVDAQQQGLGARIMDDLLDQLAPVSCVHLIATTGNEGFYLKQGLSPLKTGMARYRNEKLEKEYLIKEK</sequence>
<accession>A0A0M0GTD0</accession>
<evidence type="ECO:0000259" key="3">
    <source>
        <dbReference type="PROSITE" id="PS51186"/>
    </source>
</evidence>
<dbReference type="GO" id="GO:0005737">
    <property type="term" value="C:cytoplasm"/>
    <property type="evidence" value="ECO:0007669"/>
    <property type="project" value="TreeGrafter"/>
</dbReference>
<dbReference type="Proteomes" id="UP000037405">
    <property type="component" value="Unassembled WGS sequence"/>
</dbReference>
<feature type="domain" description="N-acetyltransferase" evidence="3">
    <location>
        <begin position="10"/>
        <end position="146"/>
    </location>
</feature>
<dbReference type="InterPro" id="IPR016181">
    <property type="entry name" value="Acyl_CoA_acyltransferase"/>
</dbReference>
<dbReference type="PANTHER" id="PTHR43626:SF4">
    <property type="entry name" value="GCN5-RELATED N-ACETYLTRANSFERASE 2, CHLOROPLASTIC"/>
    <property type="match status" value="1"/>
</dbReference>
<dbReference type="GO" id="GO:0008080">
    <property type="term" value="F:N-acetyltransferase activity"/>
    <property type="evidence" value="ECO:0007669"/>
    <property type="project" value="InterPro"/>
</dbReference>
<keyword evidence="1 4" id="KW-0808">Transferase</keyword>
<dbReference type="EMBL" id="LGUE01000001">
    <property type="protein sequence ID" value="KON92686.1"/>
    <property type="molecule type" value="Genomic_DNA"/>
</dbReference>
<reference evidence="5" key="1">
    <citation type="submission" date="2015-07" db="EMBL/GenBank/DDBJ databases">
        <title>Fjat-14235 jcm11544.</title>
        <authorList>
            <person name="Liu B."/>
            <person name="Wang J."/>
            <person name="Zhu Y."/>
            <person name="Liu G."/>
            <person name="Chen Q."/>
            <person name="Chen Z."/>
            <person name="Lan J."/>
            <person name="Che J."/>
            <person name="Ge C."/>
            <person name="Shi H."/>
            <person name="Pan Z."/>
            <person name="Liu X."/>
        </authorList>
    </citation>
    <scope>NUCLEOTIDE SEQUENCE [LARGE SCALE GENOMIC DNA]</scope>
    <source>
        <strain evidence="5">JCM 11544</strain>
    </source>
</reference>
<dbReference type="PROSITE" id="PS51186">
    <property type="entry name" value="GNAT"/>
    <property type="match status" value="1"/>
</dbReference>
<dbReference type="SUPFAM" id="SSF55729">
    <property type="entry name" value="Acyl-CoA N-acyltransferases (Nat)"/>
    <property type="match status" value="1"/>
</dbReference>
<evidence type="ECO:0000256" key="2">
    <source>
        <dbReference type="ARBA" id="ARBA00023315"/>
    </source>
</evidence>
<dbReference type="InterPro" id="IPR000182">
    <property type="entry name" value="GNAT_dom"/>
</dbReference>
<keyword evidence="5" id="KW-1185">Reference proteome</keyword>